<evidence type="ECO:0000313" key="1">
    <source>
        <dbReference type="EMBL" id="KAF0926389.1"/>
    </source>
</evidence>
<dbReference type="SUPFAM" id="SSF53590">
    <property type="entry name" value="Nucleoside hydrolase"/>
    <property type="match status" value="1"/>
</dbReference>
<dbReference type="EMBL" id="SPHZ02000003">
    <property type="protein sequence ID" value="KAF0926389.1"/>
    <property type="molecule type" value="Genomic_DNA"/>
</dbReference>
<dbReference type="GO" id="GO:0016799">
    <property type="term" value="F:hydrolase activity, hydrolyzing N-glycosyl compounds"/>
    <property type="evidence" value="ECO:0007669"/>
    <property type="project" value="InterPro"/>
</dbReference>
<dbReference type="Gene3D" id="3.90.245.10">
    <property type="entry name" value="Ribonucleoside hydrolase-like"/>
    <property type="match status" value="1"/>
</dbReference>
<sequence>MTPLPRRTATAVVLLVVVATVIFAVVAATPRRILVDTDMDTDDLFALLYLLKQNRSEFELKVSGDAARGVQYILYIYNISSFVHFLFS</sequence>
<accession>A0A6G1EP44</accession>
<evidence type="ECO:0008006" key="3">
    <source>
        <dbReference type="Google" id="ProtNLM"/>
    </source>
</evidence>
<dbReference type="PANTHER" id="PTHR46692">
    <property type="entry name" value="INOSINE-URIDINE PREFERRING NUCLEOSIDE HYDROLASE FAMILY PROTEIN"/>
    <property type="match status" value="1"/>
</dbReference>
<organism evidence="1 2">
    <name type="scientific">Oryza meyeriana var. granulata</name>
    <dbReference type="NCBI Taxonomy" id="110450"/>
    <lineage>
        <taxon>Eukaryota</taxon>
        <taxon>Viridiplantae</taxon>
        <taxon>Streptophyta</taxon>
        <taxon>Embryophyta</taxon>
        <taxon>Tracheophyta</taxon>
        <taxon>Spermatophyta</taxon>
        <taxon>Magnoliopsida</taxon>
        <taxon>Liliopsida</taxon>
        <taxon>Poales</taxon>
        <taxon>Poaceae</taxon>
        <taxon>BOP clade</taxon>
        <taxon>Oryzoideae</taxon>
        <taxon>Oryzeae</taxon>
        <taxon>Oryzinae</taxon>
        <taxon>Oryza</taxon>
        <taxon>Oryza meyeriana</taxon>
    </lineage>
</organism>
<dbReference type="PANTHER" id="PTHR46692:SF1">
    <property type="entry name" value="NUCLEOSIDE HYDROLASE 3-RELATED"/>
    <property type="match status" value="1"/>
</dbReference>
<name>A0A6G1EP44_9ORYZ</name>
<dbReference type="Proteomes" id="UP000479710">
    <property type="component" value="Unassembled WGS sequence"/>
</dbReference>
<gene>
    <name evidence="1" type="ORF">E2562_024113</name>
</gene>
<keyword evidence="2" id="KW-1185">Reference proteome</keyword>
<protein>
    <recommendedName>
        <fullName evidence="3">Inosine/uridine-preferring nucleoside hydrolase domain-containing protein</fullName>
    </recommendedName>
</protein>
<reference evidence="1 2" key="1">
    <citation type="submission" date="2019-11" db="EMBL/GenBank/DDBJ databases">
        <title>Whole genome sequence of Oryza granulata.</title>
        <authorList>
            <person name="Li W."/>
        </authorList>
    </citation>
    <scope>NUCLEOTIDE SEQUENCE [LARGE SCALE GENOMIC DNA]</scope>
    <source>
        <strain evidence="2">cv. Menghai</strain>
        <tissue evidence="1">Leaf</tissue>
    </source>
</reference>
<dbReference type="OrthoDB" id="5783963at2759"/>
<proteinExistence type="predicted"/>
<dbReference type="InterPro" id="IPR036452">
    <property type="entry name" value="Ribo_hydro-like"/>
</dbReference>
<comment type="caution">
    <text evidence="1">The sequence shown here is derived from an EMBL/GenBank/DDBJ whole genome shotgun (WGS) entry which is preliminary data.</text>
</comment>
<dbReference type="AlphaFoldDB" id="A0A6G1EP44"/>
<evidence type="ECO:0000313" key="2">
    <source>
        <dbReference type="Proteomes" id="UP000479710"/>
    </source>
</evidence>